<sequence>TTAIDLDNPVTWNTGDFSVQKVISGDGASLVDADAEFTVDYTYEVPSDLNIVPGSGSGTLTVKADGTVVDGPKLPYGTTVSLTEQEPAAVAGGTWTGSSFDRQTFTIGDQATTAVTLTNTIERDLGSVTITKAVTGSGADLVDDDTLFTVDYAYPAGAGF</sequence>
<feature type="non-terminal residue" evidence="2">
    <location>
        <position position="1"/>
    </location>
</feature>
<accession>A0A060BJY4</accession>
<proteinExistence type="predicted"/>
<name>A0A060BJY4_9MICO</name>
<dbReference type="EMBL" id="KF117195">
    <property type="protein sequence ID" value="AIA84448.1"/>
    <property type="molecule type" value="Genomic_DNA"/>
</dbReference>
<dbReference type="InterPro" id="IPR046022">
    <property type="entry name" value="DUF5979"/>
</dbReference>
<protein>
    <submittedName>
        <fullName evidence="2">CAZy families CBM22 protein</fullName>
    </submittedName>
</protein>
<organism evidence="2">
    <name type="scientific">uncultured Xylanimonas sp</name>
    <dbReference type="NCBI Taxonomy" id="876087"/>
    <lineage>
        <taxon>Bacteria</taxon>
        <taxon>Bacillati</taxon>
        <taxon>Actinomycetota</taxon>
        <taxon>Actinomycetes</taxon>
        <taxon>Micrococcales</taxon>
        <taxon>Promicromonosporaceae</taxon>
        <taxon>Xylanimonas</taxon>
        <taxon>environmental samples</taxon>
    </lineage>
</organism>
<dbReference type="Pfam" id="PF19407">
    <property type="entry name" value="DUF5979"/>
    <property type="match status" value="1"/>
</dbReference>
<evidence type="ECO:0000313" key="2">
    <source>
        <dbReference type="EMBL" id="AIA84448.1"/>
    </source>
</evidence>
<feature type="non-terminal residue" evidence="2">
    <location>
        <position position="160"/>
    </location>
</feature>
<reference evidence="2" key="1">
    <citation type="journal article" date="2013" name="Environ. Microbiol.">
        <title>Seasonally variable intestinal metagenomes of the red palm weevil (Rhynchophorus ferrugineus).</title>
        <authorList>
            <person name="Jia S."/>
            <person name="Zhang X."/>
            <person name="Zhang G."/>
            <person name="Yin A."/>
            <person name="Zhang S."/>
            <person name="Li F."/>
            <person name="Wang L."/>
            <person name="Zhao D."/>
            <person name="Yun Q."/>
            <person name="Tala"/>
            <person name="Wang J."/>
            <person name="Sun G."/>
            <person name="Baabdullah M."/>
            <person name="Yu X."/>
            <person name="Hu S."/>
            <person name="Al-Mssallem I.S."/>
            <person name="Yu J."/>
        </authorList>
    </citation>
    <scope>NUCLEOTIDE SEQUENCE</scope>
</reference>
<evidence type="ECO:0000259" key="1">
    <source>
        <dbReference type="Pfam" id="PF19407"/>
    </source>
</evidence>
<feature type="domain" description="DUF5979" evidence="1">
    <location>
        <begin position="17"/>
        <end position="121"/>
    </location>
</feature>
<dbReference type="AlphaFoldDB" id="A0A060BJY4"/>